<comment type="cofactor">
    <cofactor evidence="1 9">
        <name>Mg(2+)</name>
        <dbReference type="ChEBI" id="CHEBI:18420"/>
    </cofactor>
</comment>
<evidence type="ECO:0000256" key="6">
    <source>
        <dbReference type="ARBA" id="ARBA00022801"/>
    </source>
</evidence>
<evidence type="ECO:0000256" key="4">
    <source>
        <dbReference type="ARBA" id="ARBA00022723"/>
    </source>
</evidence>
<keyword evidence="7 9" id="KW-0460">Magnesium</keyword>
<evidence type="ECO:0000256" key="8">
    <source>
        <dbReference type="ARBA" id="ARBA00023118"/>
    </source>
</evidence>
<dbReference type="Proteomes" id="UP001161064">
    <property type="component" value="Unassembled WGS sequence"/>
</dbReference>
<dbReference type="InterPro" id="IPR019199">
    <property type="entry name" value="Virulence_VapD/CRISPR_Cas2"/>
</dbReference>
<keyword evidence="6 9" id="KW-0378">Hydrolase</keyword>
<dbReference type="EC" id="3.1.-.-" evidence="9"/>
<accession>A0ABQ4PW56</accession>
<sequence>MKALSAYRIMWVLTIFDLPVLTAAQRKKANAFRKYLLDLGFNMMQLSVYIQHAAGKEAAESLASKVGERVPRAGKVDVLFFTDKQYESIKVFRGVADVLPPKKPNQLELF</sequence>
<keyword evidence="5 9" id="KW-0255">Endonuclease</keyword>
<protein>
    <recommendedName>
        <fullName evidence="9">CRISPR-associated endoribonuclease Cas2</fullName>
        <ecNumber evidence="9">3.1.-.-</ecNumber>
    </recommendedName>
</protein>
<evidence type="ECO:0000256" key="1">
    <source>
        <dbReference type="ARBA" id="ARBA00001946"/>
    </source>
</evidence>
<dbReference type="RefSeq" id="WP_284360001.1">
    <property type="nucleotide sequence ID" value="NZ_BPFZ01000007.1"/>
</dbReference>
<keyword evidence="8 9" id="KW-0051">Antiviral defense</keyword>
<dbReference type="Pfam" id="PF09827">
    <property type="entry name" value="CRISPR_Cas2"/>
    <property type="match status" value="1"/>
</dbReference>
<gene>
    <name evidence="9 10" type="primary">cas2</name>
    <name evidence="10" type="ORF">PsB1_1364</name>
</gene>
<reference evidence="10" key="2">
    <citation type="journal article" date="2023" name="ISME Commun">
        <title>Characterization of a bloom-associated alphaproteobacterial lineage, 'Candidatus Phycosocius': insights into freshwater algal-bacterial interactions.</title>
        <authorList>
            <person name="Tanabe Y."/>
            <person name="Yamaguchi H."/>
            <person name="Yoshida M."/>
            <person name="Kai A."/>
            <person name="Okazaki Y."/>
        </authorList>
    </citation>
    <scope>NUCLEOTIDE SEQUENCE</scope>
    <source>
        <strain evidence="10">BOTRYCO-1</strain>
    </source>
</reference>
<evidence type="ECO:0000256" key="2">
    <source>
        <dbReference type="ARBA" id="ARBA00009959"/>
    </source>
</evidence>
<feature type="binding site" evidence="9">
    <location>
        <position position="17"/>
    </location>
    <ligand>
        <name>Mg(2+)</name>
        <dbReference type="ChEBI" id="CHEBI:18420"/>
        <note>catalytic</note>
    </ligand>
</feature>
<comment type="function">
    <text evidence="9">CRISPR (clustered regularly interspaced short palindromic repeat), is an adaptive immune system that provides protection against mobile genetic elements (viruses, transposable elements and conjugative plasmids). CRISPR clusters contain sequences complementary to antecedent mobile elements and target invading nucleic acids. CRISPR clusters are transcribed and processed into CRISPR RNA (crRNA). Functions as a ssRNA-specific endoribonuclease. Involved in the integration of spacer DNA into the CRISPR cassette.</text>
</comment>
<evidence type="ECO:0000313" key="10">
    <source>
        <dbReference type="EMBL" id="GIU67210.1"/>
    </source>
</evidence>
<dbReference type="InterPro" id="IPR021127">
    <property type="entry name" value="CRISPR_associated_Cas2"/>
</dbReference>
<dbReference type="HAMAP" id="MF_01471">
    <property type="entry name" value="Cas2"/>
    <property type="match status" value="1"/>
</dbReference>
<proteinExistence type="inferred from homology"/>
<comment type="similarity">
    <text evidence="2 9">Belongs to the CRISPR-associated endoribonuclease Cas2 protein family.</text>
</comment>
<dbReference type="SUPFAM" id="SSF143430">
    <property type="entry name" value="TTP0101/SSO1404-like"/>
    <property type="match status" value="1"/>
</dbReference>
<evidence type="ECO:0000313" key="11">
    <source>
        <dbReference type="Proteomes" id="UP001161064"/>
    </source>
</evidence>
<evidence type="ECO:0000256" key="7">
    <source>
        <dbReference type="ARBA" id="ARBA00022842"/>
    </source>
</evidence>
<evidence type="ECO:0000256" key="3">
    <source>
        <dbReference type="ARBA" id="ARBA00022722"/>
    </source>
</evidence>
<name>A0ABQ4PW56_9PROT</name>
<evidence type="ECO:0000256" key="5">
    <source>
        <dbReference type="ARBA" id="ARBA00022759"/>
    </source>
</evidence>
<dbReference type="EMBL" id="BPFZ01000007">
    <property type="protein sequence ID" value="GIU67210.1"/>
    <property type="molecule type" value="Genomic_DNA"/>
</dbReference>
<keyword evidence="3 9" id="KW-0540">Nuclease</keyword>
<reference evidence="10" key="1">
    <citation type="submission" date="2021-05" db="EMBL/GenBank/DDBJ databases">
        <authorList>
            <person name="Tanabe Y."/>
        </authorList>
    </citation>
    <scope>NUCLEOTIDE SEQUENCE</scope>
    <source>
        <strain evidence="10">BOTRYCO-1</strain>
    </source>
</reference>
<comment type="caution">
    <text evidence="10">The sequence shown here is derived from an EMBL/GenBank/DDBJ whole genome shotgun (WGS) entry which is preliminary data.</text>
</comment>
<dbReference type="NCBIfam" id="TIGR01573">
    <property type="entry name" value="cas2"/>
    <property type="match status" value="1"/>
</dbReference>
<comment type="subunit">
    <text evidence="9">Homodimer, forms a heterotetramer with a Cas1 homodimer.</text>
</comment>
<keyword evidence="11" id="KW-1185">Reference proteome</keyword>
<evidence type="ECO:0000256" key="9">
    <source>
        <dbReference type="HAMAP-Rule" id="MF_01471"/>
    </source>
</evidence>
<organism evidence="10 11">
    <name type="scientific">Candidatus Phycosocius spiralis</name>
    <dbReference type="NCBI Taxonomy" id="2815099"/>
    <lineage>
        <taxon>Bacteria</taxon>
        <taxon>Pseudomonadati</taxon>
        <taxon>Pseudomonadota</taxon>
        <taxon>Alphaproteobacteria</taxon>
        <taxon>Caulobacterales</taxon>
        <taxon>Caulobacterales incertae sedis</taxon>
        <taxon>Candidatus Phycosocius</taxon>
    </lineage>
</organism>
<keyword evidence="4 9" id="KW-0479">Metal-binding</keyword>